<dbReference type="SUPFAM" id="SSF52540">
    <property type="entry name" value="P-loop containing nucleoside triphosphate hydrolases"/>
    <property type="match status" value="1"/>
</dbReference>
<proteinExistence type="predicted"/>
<feature type="non-terminal residue" evidence="2">
    <location>
        <position position="1"/>
    </location>
</feature>
<name>A7KK00_HUMLU</name>
<dbReference type="PANTHER" id="PTHR11017:SF569">
    <property type="entry name" value="DISEASE RESISTANCE PROTEIN"/>
    <property type="match status" value="1"/>
</dbReference>
<dbReference type="PRINTS" id="PR00364">
    <property type="entry name" value="DISEASERSIST"/>
</dbReference>
<dbReference type="Pfam" id="PF00931">
    <property type="entry name" value="NB-ARC"/>
    <property type="match status" value="1"/>
</dbReference>
<dbReference type="GO" id="GO:0043531">
    <property type="term" value="F:ADP binding"/>
    <property type="evidence" value="ECO:0007669"/>
    <property type="project" value="InterPro"/>
</dbReference>
<dbReference type="InterPro" id="IPR002182">
    <property type="entry name" value="NB-ARC"/>
</dbReference>
<accession>A7KK00</accession>
<dbReference type="Gene3D" id="3.40.50.300">
    <property type="entry name" value="P-loop containing nucleotide triphosphate hydrolases"/>
    <property type="match status" value="1"/>
</dbReference>
<dbReference type="InterPro" id="IPR027417">
    <property type="entry name" value="P-loop_NTPase"/>
</dbReference>
<dbReference type="PANTHER" id="PTHR11017">
    <property type="entry name" value="LEUCINE-RICH REPEAT-CONTAINING PROTEIN"/>
    <property type="match status" value="1"/>
</dbReference>
<organism evidence="2">
    <name type="scientific">Humulus lupulus</name>
    <name type="common">European hop</name>
    <dbReference type="NCBI Taxonomy" id="3486"/>
    <lineage>
        <taxon>Eukaryota</taxon>
        <taxon>Viridiplantae</taxon>
        <taxon>Streptophyta</taxon>
        <taxon>Embryophyta</taxon>
        <taxon>Tracheophyta</taxon>
        <taxon>Spermatophyta</taxon>
        <taxon>Magnoliopsida</taxon>
        <taxon>eudicotyledons</taxon>
        <taxon>Gunneridae</taxon>
        <taxon>Pentapetalae</taxon>
        <taxon>rosids</taxon>
        <taxon>fabids</taxon>
        <taxon>Rosales</taxon>
        <taxon>Cannabaceae</taxon>
        <taxon>Humulus</taxon>
    </lineage>
</organism>
<protein>
    <submittedName>
        <fullName evidence="2">Putative RGA</fullName>
    </submittedName>
</protein>
<evidence type="ECO:0000313" key="2">
    <source>
        <dbReference type="EMBL" id="ABS70871.1"/>
    </source>
</evidence>
<reference evidence="2" key="1">
    <citation type="submission" date="2007-02" db="EMBL/GenBank/DDBJ databases">
        <title>Isolation and characterization of disease resistance gene analogs from hop Humulus lupulus L.</title>
        <authorList>
            <person name="Kozjak P."/>
            <person name="Javornik B."/>
        </authorList>
    </citation>
    <scope>NUCLEOTIDE SEQUENCE</scope>
</reference>
<feature type="non-terminal residue" evidence="2">
    <location>
        <position position="173"/>
    </location>
</feature>
<sequence length="173" mass="20072">GGVGKTTLAEVVFEQFRHQFDGHCFLRNVKEVVKKHGSTYLAQEFFGRLLSNKGKYIDLEDLDIEKERLYHKKLLIVLDDIENISEHDSLLRDSRVWLNSESKVIITSRNLQVLRNIIGDDEKLIYNLKLLDEDEALELFYLHALKKNKIARESCTEISRELVNYAQGLPLAL</sequence>
<dbReference type="GO" id="GO:0006952">
    <property type="term" value="P:defense response"/>
    <property type="evidence" value="ECO:0007669"/>
    <property type="project" value="InterPro"/>
</dbReference>
<evidence type="ECO:0000259" key="1">
    <source>
        <dbReference type="Pfam" id="PF00931"/>
    </source>
</evidence>
<dbReference type="EMBL" id="EF464296">
    <property type="protein sequence ID" value="ABS70871.1"/>
    <property type="molecule type" value="Genomic_DNA"/>
</dbReference>
<feature type="domain" description="NB-ARC" evidence="1">
    <location>
        <begin position="1"/>
        <end position="148"/>
    </location>
</feature>
<dbReference type="AlphaFoldDB" id="A7KK00"/>
<dbReference type="InterPro" id="IPR044974">
    <property type="entry name" value="Disease_R_plants"/>
</dbReference>